<accession>A0A1I0R8F0</accession>
<evidence type="ECO:0000256" key="1">
    <source>
        <dbReference type="ARBA" id="ARBA00004651"/>
    </source>
</evidence>
<evidence type="ECO:0000256" key="4">
    <source>
        <dbReference type="ARBA" id="ARBA00022989"/>
    </source>
</evidence>
<keyword evidence="5 6" id="KW-0472">Membrane</keyword>
<reference evidence="10" key="1">
    <citation type="submission" date="2016-10" db="EMBL/GenBank/DDBJ databases">
        <authorList>
            <person name="Varghese N."/>
            <person name="Submissions S."/>
        </authorList>
    </citation>
    <scope>NUCLEOTIDE SEQUENCE [LARGE SCALE GENOMIC DNA]</scope>
    <source>
        <strain evidence="10">DSM 3695</strain>
    </source>
</reference>
<evidence type="ECO:0000256" key="3">
    <source>
        <dbReference type="ARBA" id="ARBA00022692"/>
    </source>
</evidence>
<dbReference type="Pfam" id="PF12704">
    <property type="entry name" value="MacB_PCD"/>
    <property type="match status" value="2"/>
</dbReference>
<gene>
    <name evidence="9" type="ORF">SAMN04488122_2464</name>
</gene>
<dbReference type="Pfam" id="PF02687">
    <property type="entry name" value="FtsX"/>
    <property type="match status" value="2"/>
</dbReference>
<feature type="transmembrane region" description="Helical" evidence="6">
    <location>
        <begin position="723"/>
        <end position="743"/>
    </location>
</feature>
<evidence type="ECO:0000256" key="6">
    <source>
        <dbReference type="SAM" id="Phobius"/>
    </source>
</evidence>
<evidence type="ECO:0000259" key="8">
    <source>
        <dbReference type="Pfam" id="PF12704"/>
    </source>
</evidence>
<dbReference type="Proteomes" id="UP000199310">
    <property type="component" value="Unassembled WGS sequence"/>
</dbReference>
<dbReference type="STRING" id="29529.SAMN04488122_2464"/>
<protein>
    <submittedName>
        <fullName evidence="9">ABC-type antimicrobial peptide transport system, permease component</fullName>
    </submittedName>
</protein>
<evidence type="ECO:0000313" key="9">
    <source>
        <dbReference type="EMBL" id="SEW37045.1"/>
    </source>
</evidence>
<feature type="transmembrane region" description="Helical" evidence="6">
    <location>
        <begin position="341"/>
        <end position="359"/>
    </location>
</feature>
<name>A0A1I0R8F0_9BACT</name>
<evidence type="ECO:0000256" key="2">
    <source>
        <dbReference type="ARBA" id="ARBA00022475"/>
    </source>
</evidence>
<dbReference type="GO" id="GO:0005886">
    <property type="term" value="C:plasma membrane"/>
    <property type="evidence" value="ECO:0007669"/>
    <property type="project" value="UniProtKB-SubCell"/>
</dbReference>
<feature type="domain" description="MacB-like periplasmic core" evidence="8">
    <location>
        <begin position="20"/>
        <end position="242"/>
    </location>
</feature>
<dbReference type="GO" id="GO:0022857">
    <property type="term" value="F:transmembrane transporter activity"/>
    <property type="evidence" value="ECO:0007669"/>
    <property type="project" value="TreeGrafter"/>
</dbReference>
<dbReference type="AlphaFoldDB" id="A0A1I0R8F0"/>
<evidence type="ECO:0000256" key="5">
    <source>
        <dbReference type="ARBA" id="ARBA00023136"/>
    </source>
</evidence>
<feature type="transmembrane region" description="Helical" evidence="6">
    <location>
        <begin position="285"/>
        <end position="307"/>
    </location>
</feature>
<keyword evidence="2" id="KW-1003">Cell membrane</keyword>
<dbReference type="InterPro" id="IPR050250">
    <property type="entry name" value="Macrolide_Exporter_MacB"/>
</dbReference>
<proteinExistence type="predicted"/>
<feature type="transmembrane region" description="Helical" evidence="6">
    <location>
        <begin position="427"/>
        <end position="447"/>
    </location>
</feature>
<dbReference type="PANTHER" id="PTHR30572:SF18">
    <property type="entry name" value="ABC-TYPE MACROLIDE FAMILY EXPORT SYSTEM PERMEASE COMPONENT 2"/>
    <property type="match status" value="1"/>
</dbReference>
<comment type="subcellular location">
    <subcellularLocation>
        <location evidence="1">Cell membrane</location>
        <topology evidence="1">Multi-pass membrane protein</topology>
    </subcellularLocation>
</comment>
<feature type="transmembrane region" description="Helical" evidence="6">
    <location>
        <begin position="379"/>
        <end position="402"/>
    </location>
</feature>
<dbReference type="InterPro" id="IPR025857">
    <property type="entry name" value="MacB_PCD"/>
</dbReference>
<feature type="transmembrane region" description="Helical" evidence="6">
    <location>
        <begin position="674"/>
        <end position="695"/>
    </location>
</feature>
<sequence>MLQSHAKVAWRNLLKNKSFSLINIAGLATGMVVALLIGLWIRDELTFDKHHDNYNRIVAVMQHQTYNGETGTQTSNPYLLGSEIRDKFGSDFKYVVMSSWEGDHILAHNDNAIIQTGNFYEPDFPEMITLKMLRGTRAGLKDPGSILLSASTARALFGDTDPINQLMKIDNRLDVKVTGVYEDLPKNSSFAKLNFMAPWELYLSSQPWIKEMENPWRANFTQTYAQLADNADLEKVSAKIKDVKLHKIRANETYSKPVVFLHPMSKWHLYADWENGINTGGRIQFVWLFGVIGVFVLLLACINFMNLSTARSEKRAKEVGIRKAVGSNRGQLIAQFFHESLLLTAIGFAIALLLVQLSLPFFNEVADKKLSIPFSHPLFWLAGIVIMLFTGLVAGSYPALYLSSFQPVKVLKGTFRAGRFAAIPRKALVVIQFTVSVILIIGTIVVFRQIHHAQSRPIAYSREGLISVPITTQKLKQDFPVLRTELLNAGLVSEASYSSSSTTELDAINNGYTWNGMLPGTQGNFGAINITHDYGKTIHWEILSGRDFSRDYPTDSSGMILNETAVKFMGLKNPVGEIVKVDGKPFHVIGVVKDMVMESPYKPVFRSVFTLDYDNGNVITARLNPRKPTAEILPRIEEIFKRYNPGVPFSYKFVDETYGYKFDAEQRIGKLSSFFAVLAIFISCLGLFGMASFMAEQRVKEIGVRKVLGASVFNLWRLMTKDFMLLVLIALLIAVPVAYYFMSNWLAHYEYRTEISWWIIAVTCIGAMGIALVTVSYQSIKAALMNPVKSLKSE</sequence>
<evidence type="ECO:0000259" key="7">
    <source>
        <dbReference type="Pfam" id="PF02687"/>
    </source>
</evidence>
<dbReference type="InterPro" id="IPR003838">
    <property type="entry name" value="ABC3_permease_C"/>
</dbReference>
<feature type="transmembrane region" description="Helical" evidence="6">
    <location>
        <begin position="755"/>
        <end position="777"/>
    </location>
</feature>
<dbReference type="OrthoDB" id="5933722at2"/>
<dbReference type="PANTHER" id="PTHR30572">
    <property type="entry name" value="MEMBRANE COMPONENT OF TRANSPORTER-RELATED"/>
    <property type="match status" value="1"/>
</dbReference>
<feature type="domain" description="ABC3 transporter permease C-terminal" evidence="7">
    <location>
        <begin position="674"/>
        <end position="787"/>
    </location>
</feature>
<feature type="domain" description="ABC3 transporter permease C-terminal" evidence="7">
    <location>
        <begin position="291"/>
        <end position="406"/>
    </location>
</feature>
<evidence type="ECO:0000313" key="10">
    <source>
        <dbReference type="Proteomes" id="UP000199310"/>
    </source>
</evidence>
<dbReference type="RefSeq" id="WP_089895044.1">
    <property type="nucleotide sequence ID" value="NZ_FOJG01000001.1"/>
</dbReference>
<organism evidence="9 10">
    <name type="scientific">Chitinophaga arvensicola</name>
    <dbReference type="NCBI Taxonomy" id="29529"/>
    <lineage>
        <taxon>Bacteria</taxon>
        <taxon>Pseudomonadati</taxon>
        <taxon>Bacteroidota</taxon>
        <taxon>Chitinophagia</taxon>
        <taxon>Chitinophagales</taxon>
        <taxon>Chitinophagaceae</taxon>
        <taxon>Chitinophaga</taxon>
    </lineage>
</organism>
<feature type="domain" description="MacB-like periplasmic core" evidence="8">
    <location>
        <begin position="434"/>
        <end position="637"/>
    </location>
</feature>
<dbReference type="EMBL" id="FOJG01000001">
    <property type="protein sequence ID" value="SEW37045.1"/>
    <property type="molecule type" value="Genomic_DNA"/>
</dbReference>
<keyword evidence="4 6" id="KW-1133">Transmembrane helix</keyword>
<keyword evidence="3 6" id="KW-0812">Transmembrane</keyword>
<keyword evidence="10" id="KW-1185">Reference proteome</keyword>
<feature type="transmembrane region" description="Helical" evidence="6">
    <location>
        <begin position="21"/>
        <end position="41"/>
    </location>
</feature>